<dbReference type="OrthoDB" id="6637947at2"/>
<keyword evidence="3" id="KW-1003">Cell membrane</keyword>
<feature type="transmembrane region" description="Helical" evidence="7">
    <location>
        <begin position="196"/>
        <end position="221"/>
    </location>
</feature>
<dbReference type="InterPro" id="IPR050366">
    <property type="entry name" value="BP-dependent_transpt_permease"/>
</dbReference>
<keyword evidence="6 7" id="KW-0472">Membrane</keyword>
<evidence type="ECO:0000256" key="4">
    <source>
        <dbReference type="ARBA" id="ARBA00022692"/>
    </source>
</evidence>
<keyword evidence="10" id="KW-1185">Reference proteome</keyword>
<evidence type="ECO:0000256" key="6">
    <source>
        <dbReference type="ARBA" id="ARBA00023136"/>
    </source>
</evidence>
<dbReference type="KEGG" id="ccu:Ccur_04500"/>
<dbReference type="STRING" id="469378.Ccur_04500"/>
<dbReference type="eggNOG" id="COG1173">
    <property type="taxonomic scope" value="Bacteria"/>
</dbReference>
<evidence type="ECO:0000256" key="2">
    <source>
        <dbReference type="ARBA" id="ARBA00022448"/>
    </source>
</evidence>
<feature type="domain" description="ABC transmembrane type-1" evidence="8">
    <location>
        <begin position="75"/>
        <end position="264"/>
    </location>
</feature>
<reference evidence="9 10" key="1">
    <citation type="journal article" date="2009" name="Stand. Genomic Sci.">
        <title>Complete genome sequence of Cryptobacterium curtum type strain (12-3).</title>
        <authorList>
            <person name="Mavrommatis K."/>
            <person name="Pukall R."/>
            <person name="Rohde C."/>
            <person name="Chen F."/>
            <person name="Sims D."/>
            <person name="Brettin T."/>
            <person name="Kuske C."/>
            <person name="Detter J.C."/>
            <person name="Han C."/>
            <person name="Lapidus A."/>
            <person name="Copeland A."/>
            <person name="Glavina Del Rio T."/>
            <person name="Nolan M."/>
            <person name="Lucas S."/>
            <person name="Tice H."/>
            <person name="Cheng J.F."/>
            <person name="Bruce D."/>
            <person name="Goodwin L."/>
            <person name="Pitluck S."/>
            <person name="Ovchinnikova G."/>
            <person name="Pati A."/>
            <person name="Ivanova N."/>
            <person name="Chen A."/>
            <person name="Palaniappan K."/>
            <person name="Chain P."/>
            <person name="D'haeseleer P."/>
            <person name="Goker M."/>
            <person name="Bristow J."/>
            <person name="Eisen J.A."/>
            <person name="Markowitz V."/>
            <person name="Hugenholtz P."/>
            <person name="Rohde M."/>
            <person name="Klenk H.P."/>
            <person name="Kyrpides N.C."/>
        </authorList>
    </citation>
    <scope>NUCLEOTIDE SEQUENCE [LARGE SCALE GENOMIC DNA]</scope>
    <source>
        <strain evidence="10">ATCC 700683 / DSM 15641 / 12-3</strain>
    </source>
</reference>
<dbReference type="Pfam" id="PF00528">
    <property type="entry name" value="BPD_transp_1"/>
    <property type="match status" value="1"/>
</dbReference>
<dbReference type="Gene3D" id="1.10.3720.10">
    <property type="entry name" value="MetI-like"/>
    <property type="match status" value="1"/>
</dbReference>
<dbReference type="CDD" id="cd06261">
    <property type="entry name" value="TM_PBP2"/>
    <property type="match status" value="1"/>
</dbReference>
<feature type="transmembrane region" description="Helical" evidence="7">
    <location>
        <begin position="12"/>
        <end position="35"/>
    </location>
</feature>
<protein>
    <submittedName>
        <fullName evidence="9">ABC-type dipeptide/oligopeptide/nickel transport system, permease component</fullName>
    </submittedName>
</protein>
<dbReference type="GO" id="GO:0055085">
    <property type="term" value="P:transmembrane transport"/>
    <property type="evidence" value="ECO:0007669"/>
    <property type="project" value="InterPro"/>
</dbReference>
<evidence type="ECO:0000256" key="1">
    <source>
        <dbReference type="ARBA" id="ARBA00004651"/>
    </source>
</evidence>
<evidence type="ECO:0000256" key="3">
    <source>
        <dbReference type="ARBA" id="ARBA00022475"/>
    </source>
</evidence>
<keyword evidence="2 7" id="KW-0813">Transport</keyword>
<dbReference type="Proteomes" id="UP000000954">
    <property type="component" value="Chromosome"/>
</dbReference>
<proteinExistence type="inferred from homology"/>
<feature type="transmembrane region" description="Helical" evidence="7">
    <location>
        <begin position="80"/>
        <end position="104"/>
    </location>
</feature>
<keyword evidence="5 7" id="KW-1133">Transmembrane helix</keyword>
<comment type="similarity">
    <text evidence="7">Belongs to the binding-protein-dependent transport system permease family.</text>
</comment>
<evidence type="ECO:0000256" key="7">
    <source>
        <dbReference type="RuleBase" id="RU363032"/>
    </source>
</evidence>
<evidence type="ECO:0000259" key="8">
    <source>
        <dbReference type="PROSITE" id="PS50928"/>
    </source>
</evidence>
<dbReference type="PROSITE" id="PS51257">
    <property type="entry name" value="PROKAR_LIPOPROTEIN"/>
    <property type="match status" value="1"/>
</dbReference>
<accession>C7MMN3</accession>
<dbReference type="RefSeq" id="WP_012802861.1">
    <property type="nucleotide sequence ID" value="NC_013170.1"/>
</dbReference>
<evidence type="ECO:0000256" key="5">
    <source>
        <dbReference type="ARBA" id="ARBA00022989"/>
    </source>
</evidence>
<feature type="transmembrane region" description="Helical" evidence="7">
    <location>
        <begin position="241"/>
        <end position="264"/>
    </location>
</feature>
<organism evidence="9 10">
    <name type="scientific">Cryptobacterium curtum (strain ATCC 700683 / DSM 15641 / CCUG 43107 / 12-3)</name>
    <dbReference type="NCBI Taxonomy" id="469378"/>
    <lineage>
        <taxon>Bacteria</taxon>
        <taxon>Bacillati</taxon>
        <taxon>Actinomycetota</taxon>
        <taxon>Coriobacteriia</taxon>
        <taxon>Eggerthellales</taxon>
        <taxon>Eggerthellaceae</taxon>
        <taxon>Cryptobacterium</taxon>
    </lineage>
</organism>
<name>C7MMN3_CRYCD</name>
<dbReference type="InterPro" id="IPR000515">
    <property type="entry name" value="MetI-like"/>
</dbReference>
<dbReference type="PANTHER" id="PTHR43386:SF25">
    <property type="entry name" value="PEPTIDE ABC TRANSPORTER PERMEASE PROTEIN"/>
    <property type="match status" value="1"/>
</dbReference>
<dbReference type="AlphaFoldDB" id="C7MMN3"/>
<dbReference type="EMBL" id="CP001682">
    <property type="protein sequence ID" value="ACU94173.1"/>
    <property type="molecule type" value="Genomic_DNA"/>
</dbReference>
<dbReference type="HOGENOM" id="CLU_028518_1_1_11"/>
<dbReference type="PANTHER" id="PTHR43386">
    <property type="entry name" value="OLIGOPEPTIDE TRANSPORT SYSTEM PERMEASE PROTEIN APPC"/>
    <property type="match status" value="1"/>
</dbReference>
<dbReference type="SUPFAM" id="SSF161098">
    <property type="entry name" value="MetI-like"/>
    <property type="match status" value="1"/>
</dbReference>
<dbReference type="InterPro" id="IPR035906">
    <property type="entry name" value="MetI-like_sf"/>
</dbReference>
<evidence type="ECO:0000313" key="10">
    <source>
        <dbReference type="Proteomes" id="UP000000954"/>
    </source>
</evidence>
<feature type="transmembrane region" description="Helical" evidence="7">
    <location>
        <begin position="124"/>
        <end position="151"/>
    </location>
</feature>
<dbReference type="GO" id="GO:0005886">
    <property type="term" value="C:plasma membrane"/>
    <property type="evidence" value="ECO:0007669"/>
    <property type="project" value="UniProtKB-SubCell"/>
</dbReference>
<keyword evidence="4 7" id="KW-0812">Transmembrane</keyword>
<gene>
    <name evidence="9" type="ordered locus">Ccur_04500</name>
</gene>
<dbReference type="PROSITE" id="PS50928">
    <property type="entry name" value="ABC_TM1"/>
    <property type="match status" value="1"/>
</dbReference>
<sequence>MNRKTFQINGRSAVFFVSAAGVAAVILLACIAPWITPCDPLATDYANTLCPPMPGHWFGCDVMGRDLLSRIIVGARISVLMGLAAVALPAIVGIGIGFIAAYIGGWVDTLLMRVADLFQSFPEFILGVAIVGVLGPSMLNAFIAIIAVTWIRYARQTRSLVIGIVHAPFIETARLNGCNAWQIAVRHILPAMLPQTIAMAVLDIGPVMLLLAAFSFLGLGVQPPTPEWGALLNDGRFYFSSAPYLMLFPGVAIFVTVLVFNILGTSFSRIINNKENRL</sequence>
<evidence type="ECO:0000313" key="9">
    <source>
        <dbReference type="EMBL" id="ACU94173.1"/>
    </source>
</evidence>
<comment type="subcellular location">
    <subcellularLocation>
        <location evidence="1 7">Cell membrane</location>
        <topology evidence="1 7">Multi-pass membrane protein</topology>
    </subcellularLocation>
</comment>